<dbReference type="RefSeq" id="WP_058443698.1">
    <property type="nucleotide sequence ID" value="NZ_CAAAHT010000012.1"/>
</dbReference>
<reference evidence="6 7" key="1">
    <citation type="submission" date="2015-11" db="EMBL/GenBank/DDBJ databases">
        <title>Genomic analysis of 38 Legionella species identifies large and diverse effector repertoires.</title>
        <authorList>
            <person name="Burstein D."/>
            <person name="Amaro F."/>
            <person name="Zusman T."/>
            <person name="Lifshitz Z."/>
            <person name="Cohen O."/>
            <person name="Gilbert J.A."/>
            <person name="Pupko T."/>
            <person name="Shuman H.A."/>
            <person name="Segal G."/>
        </authorList>
    </citation>
    <scope>NUCLEOTIDE SEQUENCE [LARGE SCALE GENOMIC DNA]</scope>
    <source>
        <strain evidence="6 7">WO-44C</strain>
    </source>
</reference>
<evidence type="ECO:0000256" key="1">
    <source>
        <dbReference type="ARBA" id="ARBA00004370"/>
    </source>
</evidence>
<dbReference type="OrthoDB" id="9803054at2"/>
<dbReference type="GO" id="GO:0019867">
    <property type="term" value="C:outer membrane"/>
    <property type="evidence" value="ECO:0007669"/>
    <property type="project" value="InterPro"/>
</dbReference>
<evidence type="ECO:0000313" key="6">
    <source>
        <dbReference type="EMBL" id="KTD03123.1"/>
    </source>
</evidence>
<dbReference type="Pfam" id="PF07244">
    <property type="entry name" value="POTRA"/>
    <property type="match status" value="1"/>
</dbReference>
<protein>
    <submittedName>
        <fullName evidence="6">Outer membrane protein</fullName>
    </submittedName>
</protein>
<proteinExistence type="predicted"/>
<dbReference type="AlphaFoldDB" id="A0A0W0U502"/>
<keyword evidence="7" id="KW-1185">Reference proteome</keyword>
<organism evidence="6 7">
    <name type="scientific">Legionella feeleii</name>
    <dbReference type="NCBI Taxonomy" id="453"/>
    <lineage>
        <taxon>Bacteria</taxon>
        <taxon>Pseudomonadati</taxon>
        <taxon>Pseudomonadota</taxon>
        <taxon>Gammaproteobacteria</taxon>
        <taxon>Legionellales</taxon>
        <taxon>Legionellaceae</taxon>
        <taxon>Legionella</taxon>
    </lineage>
</organism>
<feature type="domain" description="TamA POTRA" evidence="5">
    <location>
        <begin position="28"/>
        <end position="86"/>
    </location>
</feature>
<dbReference type="InterPro" id="IPR010827">
    <property type="entry name" value="BamA/TamA_POTRA"/>
</dbReference>
<dbReference type="Proteomes" id="UP000054698">
    <property type="component" value="Unassembled WGS sequence"/>
</dbReference>
<evidence type="ECO:0000259" key="3">
    <source>
        <dbReference type="Pfam" id="PF01103"/>
    </source>
</evidence>
<dbReference type="Pfam" id="PF01103">
    <property type="entry name" value="Omp85"/>
    <property type="match status" value="1"/>
</dbReference>
<accession>A0A0W0U502</accession>
<dbReference type="Gene3D" id="3.10.20.310">
    <property type="entry name" value="membrane protein fhac"/>
    <property type="match status" value="3"/>
</dbReference>
<dbReference type="Gene3D" id="2.40.160.50">
    <property type="entry name" value="membrane protein fhac: a member of the omp85/tpsb transporter family"/>
    <property type="match status" value="1"/>
</dbReference>
<dbReference type="EMBL" id="LNYB01000016">
    <property type="protein sequence ID" value="KTD03123.1"/>
    <property type="molecule type" value="Genomic_DNA"/>
</dbReference>
<keyword evidence="2" id="KW-0472">Membrane</keyword>
<evidence type="ECO:0000313" key="7">
    <source>
        <dbReference type="Proteomes" id="UP000054698"/>
    </source>
</evidence>
<dbReference type="InterPro" id="IPR000184">
    <property type="entry name" value="Bac_surfAg_D15"/>
</dbReference>
<evidence type="ECO:0000259" key="4">
    <source>
        <dbReference type="Pfam" id="PF07244"/>
    </source>
</evidence>
<comment type="subcellular location">
    <subcellularLocation>
        <location evidence="1">Membrane</location>
    </subcellularLocation>
</comment>
<dbReference type="InterPro" id="IPR035243">
    <property type="entry name" value="TamA_POTRA_Dom_1"/>
</dbReference>
<evidence type="ECO:0000256" key="2">
    <source>
        <dbReference type="ARBA" id="ARBA00023136"/>
    </source>
</evidence>
<comment type="caution">
    <text evidence="6">The sequence shown here is derived from an EMBL/GenBank/DDBJ whole genome shotgun (WGS) entry which is preliminary data.</text>
</comment>
<gene>
    <name evidence="6" type="ORF">Lfee_0479</name>
</gene>
<sequence length="562" mass="62547">MNKKIGLILLLLTGLPLLLGASSNKNPFNIRGVKGKLLSNIQLRLSELNETISLSQETDAELRLHIAKAMQPYGYFKPQIHISRQPLHIAIIPGPQMLVTKVQVSIRGEGAHNSELTKLIQDFPFKEGKPLDSAQYEDAKQRLVGAAENQGYLHSSFEKAEILIDLNRYNAQIILLFNTGPQYYFGQVKFDPTYISPELLNRYLPFHYGQPYTTEQLLTLNNYLVDSGYFSNVTIKPQVNGQRYIPVDVHLQRADRINYSLGLGYGTDTGIRGRAGFHVVPVNRAGHKFNVVGIGAYNESSLQAQYIIPGQNPVTDQYNISTNLANMNYNAGYSDSVLTSIAQQHTLSDFQRILSINGLYERFHYTSAPKIEKLSVYPRATFTWSKTTDKLFSPSGYNVTINGLAASRAILSEVSFAQASINAKAALTLPALRTRFYFHTIQGITQISNINELPLSLALLLGGADNLKAYSYNSLGPGKILSYGGIEIQKETVDKWYLTGFLDSGDVYMPSLKRLQNDVGIGLMWVSPVGPIKIGFAQAVDNHFNRIKGWKPRFVVSMGPDL</sequence>
<name>A0A0W0U502_9GAMM</name>
<dbReference type="PATRIC" id="fig|453.4.peg.520"/>
<feature type="domain" description="Bacterial surface antigen (D15)" evidence="3">
    <location>
        <begin position="348"/>
        <end position="545"/>
    </location>
</feature>
<evidence type="ECO:0000259" key="5">
    <source>
        <dbReference type="Pfam" id="PF17243"/>
    </source>
</evidence>
<dbReference type="Pfam" id="PF17243">
    <property type="entry name" value="POTRA_TamA_1"/>
    <property type="match status" value="1"/>
</dbReference>
<dbReference type="STRING" id="453.Lfee_0479"/>
<feature type="domain" description="POTRA" evidence="4">
    <location>
        <begin position="183"/>
        <end position="243"/>
    </location>
</feature>